<reference evidence="4" key="1">
    <citation type="submission" date="2020-05" db="EMBL/GenBank/DDBJ databases">
        <authorList>
            <person name="Zhu T."/>
            <person name="Keshari N."/>
            <person name="Lu X."/>
        </authorList>
    </citation>
    <scope>NUCLEOTIDE SEQUENCE</scope>
    <source>
        <strain evidence="4">NK1-12</strain>
    </source>
</reference>
<sequence length="759" mass="81251">MMRQPPPSLTTLAVLLALSTVAEVPMLSLRQAALAQSPPLASPAEVPAGTNVRINSSNSMAAVSQVQKQNFEAQFPNAKVEVKQTGTADALQALRDGSIDVAAIGRPLTAEEKAEGLVEVPATRRKIAIVVGANNPFPGDLTDQQFAQIFRGEITNWSQVGGPDKPIRVVDRPASDTRQALQAYPVFQAAPFQAGATADPVDDENVDAMIRQLGDDGISYAIVDQVANQSDVRIVTIYGTPPTDPSYAFSQPMVYVYKQEANPAAQAFLGYATAPANQQTLAGLSVEEAAAAAAAVSKGGFNIFDIFKPKSEQAASPDAAASPDGTTSPPAAASPDAAAPPPDAAASPSPAPADPNAAPAPDGTVAQAPAADAGATRTGLPWWLWLLSIPALGVLLWLLLRGSDRSTDEAASTPVAVAALDADRAGDNSRIVLVPRDSQDAYAYWEVPEAHRQRIRQEEGGQQLALRLYDVTGQDLERHPAHSIDQFECNESDQDLHIPIPQTDREYMVELGYVTYQGRWCRLARSAPVYIGPDGTSQTRPDFGDPPPASEVPPPTLPSFNESFQSGGMPLMDNPPSESRFETGPDVRIDDFRTDARDDLPRAEFSDNFRVEGLSTSSLEEQLGTGAALGMTGLAGATALGTAAEAAPRQRVVKRSQIVLVPRNSQEAYAYWDVLEHHKEIAKQHGGESFILRICDVTGIELERQAPHSIQQFNCEETDRDRHVTVPDIGEYVAEIGYLANNGRWLRIARSAPVHIPPR</sequence>
<feature type="compositionally biased region" description="Pro residues" evidence="2">
    <location>
        <begin position="338"/>
        <end position="353"/>
    </location>
</feature>
<dbReference type="PANTHER" id="PTHR30570:SF1">
    <property type="entry name" value="PHOSPHATE-BINDING PROTEIN PSTS"/>
    <property type="match status" value="1"/>
</dbReference>
<organism evidence="4">
    <name type="scientific">Leptolyngbya sp. NK1-12</name>
    <dbReference type="NCBI Taxonomy" id="2547451"/>
    <lineage>
        <taxon>Bacteria</taxon>
        <taxon>Bacillati</taxon>
        <taxon>Cyanobacteriota</taxon>
        <taxon>Cyanophyceae</taxon>
        <taxon>Leptolyngbyales</taxon>
        <taxon>Leptolyngbyaceae</taxon>
        <taxon>Leptolyngbya group</taxon>
        <taxon>Leptolyngbya</taxon>
    </lineage>
</organism>
<evidence type="ECO:0000259" key="3">
    <source>
        <dbReference type="Pfam" id="PF12849"/>
    </source>
</evidence>
<dbReference type="SUPFAM" id="SSF53850">
    <property type="entry name" value="Periplasmic binding protein-like II"/>
    <property type="match status" value="1"/>
</dbReference>
<gene>
    <name evidence="4" type="ORF">HJG54_24460</name>
</gene>
<dbReference type="InterPro" id="IPR050811">
    <property type="entry name" value="Phosphate_ABC_transporter"/>
</dbReference>
<feature type="compositionally biased region" description="Low complexity" evidence="2">
    <location>
        <begin position="314"/>
        <end position="337"/>
    </location>
</feature>
<dbReference type="RefSeq" id="WP_316431838.1">
    <property type="nucleotide sequence ID" value="NZ_CP053586.1"/>
</dbReference>
<dbReference type="Pfam" id="PF12849">
    <property type="entry name" value="PBP_like_2"/>
    <property type="match status" value="1"/>
</dbReference>
<dbReference type="Pfam" id="PF16258">
    <property type="entry name" value="DUF4912"/>
    <property type="match status" value="2"/>
</dbReference>
<dbReference type="AlphaFoldDB" id="A0AA96WI08"/>
<evidence type="ECO:0000313" key="4">
    <source>
        <dbReference type="EMBL" id="WNZ25678.1"/>
    </source>
</evidence>
<protein>
    <submittedName>
        <fullName evidence="4">DUF4912 domain-containing protein</fullName>
    </submittedName>
</protein>
<dbReference type="Gene3D" id="3.40.190.10">
    <property type="entry name" value="Periplasmic binding protein-like II"/>
    <property type="match status" value="2"/>
</dbReference>
<dbReference type="InterPro" id="IPR024370">
    <property type="entry name" value="PBP_domain"/>
</dbReference>
<evidence type="ECO:0000256" key="2">
    <source>
        <dbReference type="SAM" id="MobiDB-lite"/>
    </source>
</evidence>
<name>A0AA96WI08_9CYAN</name>
<feature type="compositionally biased region" description="Pro residues" evidence="2">
    <location>
        <begin position="544"/>
        <end position="557"/>
    </location>
</feature>
<accession>A0AA96WI08</accession>
<keyword evidence="1" id="KW-0732">Signal</keyword>
<proteinExistence type="predicted"/>
<dbReference type="PANTHER" id="PTHR30570">
    <property type="entry name" value="PERIPLASMIC PHOSPHATE BINDING COMPONENT OF PHOSPHATE ABC TRANSPORTER"/>
    <property type="match status" value="1"/>
</dbReference>
<feature type="region of interest" description="Disordered" evidence="2">
    <location>
        <begin position="314"/>
        <end position="372"/>
    </location>
</feature>
<dbReference type="EMBL" id="CP053586">
    <property type="protein sequence ID" value="WNZ25678.1"/>
    <property type="molecule type" value="Genomic_DNA"/>
</dbReference>
<evidence type="ECO:0000256" key="1">
    <source>
        <dbReference type="ARBA" id="ARBA00022729"/>
    </source>
</evidence>
<feature type="domain" description="PBP" evidence="3">
    <location>
        <begin position="43"/>
        <end position="274"/>
    </location>
</feature>
<dbReference type="InterPro" id="IPR032585">
    <property type="entry name" value="DUF4912"/>
</dbReference>
<feature type="region of interest" description="Disordered" evidence="2">
    <location>
        <begin position="532"/>
        <end position="560"/>
    </location>
</feature>